<reference evidence="1 2" key="1">
    <citation type="submission" date="2016-07" db="EMBL/GenBank/DDBJ databases">
        <title>Pervasive Adenine N6-methylation of Active Genes in Fungi.</title>
        <authorList>
            <consortium name="DOE Joint Genome Institute"/>
            <person name="Mondo S.J."/>
            <person name="Dannebaum R.O."/>
            <person name="Kuo R.C."/>
            <person name="Labutti K."/>
            <person name="Haridas S."/>
            <person name="Kuo A."/>
            <person name="Salamov A."/>
            <person name="Ahrendt S.R."/>
            <person name="Lipzen A."/>
            <person name="Sullivan W."/>
            <person name="Andreopoulos W.B."/>
            <person name="Clum A."/>
            <person name="Lindquist E."/>
            <person name="Daum C."/>
            <person name="Ramamoorthy G.K."/>
            <person name="Gryganskyi A."/>
            <person name="Culley D."/>
            <person name="Magnuson J.K."/>
            <person name="James T.Y."/>
            <person name="O'Malley M.A."/>
            <person name="Stajich J.E."/>
            <person name="Spatafora J.W."/>
            <person name="Visel A."/>
            <person name="Grigoriev I.V."/>
        </authorList>
    </citation>
    <scope>NUCLEOTIDE SEQUENCE [LARGE SCALE GENOMIC DNA]</scope>
    <source>
        <strain evidence="1 2">CBS 931.73</strain>
    </source>
</reference>
<protein>
    <submittedName>
        <fullName evidence="1">Uncharacterized protein</fullName>
    </submittedName>
</protein>
<name>A0A1Y1X2D3_9FUNG</name>
<dbReference type="Proteomes" id="UP000193498">
    <property type="component" value="Unassembled WGS sequence"/>
</dbReference>
<dbReference type="PANTHER" id="PTHR35373:SF4">
    <property type="entry name" value="PEPTIDASE_M16_M DOMAIN-CONTAINING PROTEIN"/>
    <property type="match status" value="1"/>
</dbReference>
<dbReference type="EMBL" id="MCFE01000767">
    <property type="protein sequence ID" value="ORX79798.1"/>
    <property type="molecule type" value="Genomic_DNA"/>
</dbReference>
<accession>A0A1Y1X2D3</accession>
<comment type="caution">
    <text evidence="1">The sequence shown here is derived from an EMBL/GenBank/DDBJ whole genome shotgun (WGS) entry which is preliminary data.</text>
</comment>
<gene>
    <name evidence="1" type="ORF">K493DRAFT_308473</name>
</gene>
<organism evidence="1 2">
    <name type="scientific">Basidiobolus meristosporus CBS 931.73</name>
    <dbReference type="NCBI Taxonomy" id="1314790"/>
    <lineage>
        <taxon>Eukaryota</taxon>
        <taxon>Fungi</taxon>
        <taxon>Fungi incertae sedis</taxon>
        <taxon>Zoopagomycota</taxon>
        <taxon>Entomophthoromycotina</taxon>
        <taxon>Basidiobolomycetes</taxon>
        <taxon>Basidiobolales</taxon>
        <taxon>Basidiobolaceae</taxon>
        <taxon>Basidiobolus</taxon>
    </lineage>
</organism>
<proteinExistence type="predicted"/>
<evidence type="ECO:0000313" key="1">
    <source>
        <dbReference type="EMBL" id="ORX79798.1"/>
    </source>
</evidence>
<evidence type="ECO:0000313" key="2">
    <source>
        <dbReference type="Proteomes" id="UP000193498"/>
    </source>
</evidence>
<keyword evidence="2" id="KW-1185">Reference proteome</keyword>
<dbReference type="InParanoid" id="A0A1Y1X2D3"/>
<sequence length="190" mass="22256">MIQIRTSHSFQASEGKVLSRRFTRIFDKLKGEPLDEQENEHTESFQEKEQFALHGSITDDHYFDEEFAESVSILYKDSFITLHEDHISVHNYHVPTTRHKQIHYRDVSHVYSSLELKLPNSRCKVWGASSAGICWAFDKRRSMLYRQKYATVILILHNSKRIGVSIKDPSQIELIRRLVREANDTPVLID</sequence>
<dbReference type="AlphaFoldDB" id="A0A1Y1X2D3"/>
<dbReference type="PANTHER" id="PTHR35373">
    <property type="entry name" value="PROTEIN CBG16894"/>
    <property type="match status" value="1"/>
</dbReference>